<reference evidence="1 2" key="1">
    <citation type="submission" date="2024-02" db="EMBL/GenBank/DDBJ databases">
        <authorList>
            <person name="Chen Y."/>
            <person name="Shah S."/>
            <person name="Dougan E. K."/>
            <person name="Thang M."/>
            <person name="Chan C."/>
        </authorList>
    </citation>
    <scope>NUCLEOTIDE SEQUENCE [LARGE SCALE GENOMIC DNA]</scope>
</reference>
<keyword evidence="2" id="KW-1185">Reference proteome</keyword>
<feature type="non-terminal residue" evidence="1">
    <location>
        <position position="1"/>
    </location>
</feature>
<dbReference type="Proteomes" id="UP001642484">
    <property type="component" value="Unassembled WGS sequence"/>
</dbReference>
<gene>
    <name evidence="1" type="ORF">CCMP2556_LOCUS39663</name>
</gene>
<evidence type="ECO:0000313" key="1">
    <source>
        <dbReference type="EMBL" id="CAK9080962.1"/>
    </source>
</evidence>
<proteinExistence type="predicted"/>
<name>A0ABP0PZ75_9DINO</name>
<evidence type="ECO:0000313" key="2">
    <source>
        <dbReference type="Proteomes" id="UP001642484"/>
    </source>
</evidence>
<dbReference type="EMBL" id="CAXAMN010023803">
    <property type="protein sequence ID" value="CAK9080962.1"/>
    <property type="molecule type" value="Genomic_DNA"/>
</dbReference>
<accession>A0ABP0PZ75</accession>
<organism evidence="1 2">
    <name type="scientific">Durusdinium trenchii</name>
    <dbReference type="NCBI Taxonomy" id="1381693"/>
    <lineage>
        <taxon>Eukaryota</taxon>
        <taxon>Sar</taxon>
        <taxon>Alveolata</taxon>
        <taxon>Dinophyceae</taxon>
        <taxon>Suessiales</taxon>
        <taxon>Symbiodiniaceae</taxon>
        <taxon>Durusdinium</taxon>
    </lineage>
</organism>
<sequence length="121" mass="13587">FHMPTRMPSGMARRADVFRSVPANRCTSASRTSSCLWTRRRVQTPLAAFALLQRSMACLCGKTGMQMPRVMKRMSRVFLATSSMACWRLGKAKARRTGALGPPNRASIMRCWDAKMMLRAS</sequence>
<comment type="caution">
    <text evidence="1">The sequence shown here is derived from an EMBL/GenBank/DDBJ whole genome shotgun (WGS) entry which is preliminary data.</text>
</comment>
<protein>
    <submittedName>
        <fullName evidence="1">Uncharacterized protein</fullName>
    </submittedName>
</protein>